<feature type="coiled-coil region" evidence="1">
    <location>
        <begin position="308"/>
        <end position="335"/>
    </location>
</feature>
<keyword evidence="1" id="KW-0175">Coiled coil</keyword>
<comment type="caution">
    <text evidence="2">The sequence shown here is derived from an EMBL/GenBank/DDBJ whole genome shotgun (WGS) entry which is preliminary data.</text>
</comment>
<accession>A5Z9Q7</accession>
<dbReference type="AlphaFoldDB" id="A5Z9Q7"/>
<dbReference type="EMBL" id="AAVL02000037">
    <property type="protein sequence ID" value="EDM50501.1"/>
    <property type="molecule type" value="Genomic_DNA"/>
</dbReference>
<sequence length="365" mass="43217">MENEMNSIKTRDMYEKIINCEEIDELKQVLNQYSPYYAAWNNYINDVLLNNGLTYENLGDLCGFSKNTIKAWATENRIPRSREKFIQFGLGIRCSLNEMNYILQRYGKYPRLYSKSLEDAICIFVISHYTEDENVKAYDIYNELKKKFLEEIQIKNKRRFLLDSKNETSKMENEIVEMKDLQEFKKFVKDKEMEFMNSYYKLLDYIVAFVKTENLGRSYHSLVLGKEMDKGYEKMISNLRNWGEVPNRKKLINLGITLNMSLAEINTMLEYANMEKLCPKDKLECIILYVLANVDVTSPYHEINHAVLVAQYTENQEIKQQCNKLLEELIGLKNADEVREDVEFYVRNALETLEIDEREILMISE</sequence>
<reference evidence="2 3" key="1">
    <citation type="submission" date="2007-03" db="EMBL/GenBank/DDBJ databases">
        <authorList>
            <person name="Fulton L."/>
            <person name="Clifton S."/>
            <person name="Fulton B."/>
            <person name="Xu J."/>
            <person name="Minx P."/>
            <person name="Pepin K.H."/>
            <person name="Johnson M."/>
            <person name="Thiruvilangam P."/>
            <person name="Bhonagiri V."/>
            <person name="Nash W.E."/>
            <person name="Mardis E.R."/>
            <person name="Wilson R.K."/>
        </authorList>
    </citation>
    <scope>NUCLEOTIDE SEQUENCE [LARGE SCALE GENOMIC DNA]</scope>
    <source>
        <strain evidence="2 3">ATCC 27560</strain>
    </source>
</reference>
<evidence type="ECO:0000313" key="2">
    <source>
        <dbReference type="EMBL" id="EDM50501.1"/>
    </source>
</evidence>
<reference evidence="2 3" key="2">
    <citation type="submission" date="2007-04" db="EMBL/GenBank/DDBJ databases">
        <title>Draft genome sequence of Eubacterium ventriosum (ATCC 27560).</title>
        <authorList>
            <person name="Sudarsanam P."/>
            <person name="Ley R."/>
            <person name="Guruge J."/>
            <person name="Turnbaugh P.J."/>
            <person name="Mahowald M."/>
            <person name="Liep D."/>
            <person name="Gordon J."/>
        </authorList>
    </citation>
    <scope>NUCLEOTIDE SEQUENCE [LARGE SCALE GENOMIC DNA]</scope>
    <source>
        <strain evidence="2 3">ATCC 27560</strain>
    </source>
</reference>
<dbReference type="Proteomes" id="UP000006000">
    <property type="component" value="Unassembled WGS sequence"/>
</dbReference>
<dbReference type="eggNOG" id="ENOG5032SR4">
    <property type="taxonomic scope" value="Bacteria"/>
</dbReference>
<gene>
    <name evidence="2" type="ORF">EUBVEN_02453</name>
</gene>
<dbReference type="STRING" id="411463.EUBVEN_02453"/>
<dbReference type="HOGENOM" id="CLU_758087_0_0_9"/>
<proteinExistence type="predicted"/>
<evidence type="ECO:0000313" key="3">
    <source>
        <dbReference type="Proteomes" id="UP000006000"/>
    </source>
</evidence>
<name>A5Z9Q7_9FIRM</name>
<evidence type="ECO:0000256" key="1">
    <source>
        <dbReference type="SAM" id="Coils"/>
    </source>
</evidence>
<protein>
    <submittedName>
        <fullName evidence="2">Uncharacterized protein</fullName>
    </submittedName>
</protein>
<organism evidence="2 3">
    <name type="scientific">Eubacterium ventriosum ATCC 27560</name>
    <dbReference type="NCBI Taxonomy" id="411463"/>
    <lineage>
        <taxon>Bacteria</taxon>
        <taxon>Bacillati</taxon>
        <taxon>Bacillota</taxon>
        <taxon>Clostridia</taxon>
        <taxon>Eubacteriales</taxon>
        <taxon>Eubacteriaceae</taxon>
        <taxon>Eubacterium</taxon>
    </lineage>
</organism>